<dbReference type="InterPro" id="IPR001640">
    <property type="entry name" value="Lgt"/>
</dbReference>
<dbReference type="Proteomes" id="UP000294830">
    <property type="component" value="Unassembled WGS sequence"/>
</dbReference>
<dbReference type="Pfam" id="PF01790">
    <property type="entry name" value="LGT"/>
    <property type="match status" value="1"/>
</dbReference>
<feature type="transmembrane region" description="Helical" evidence="7">
    <location>
        <begin position="121"/>
        <end position="141"/>
    </location>
</feature>
<proteinExistence type="inferred from homology"/>
<feature type="binding site" evidence="7">
    <location>
        <position position="140"/>
    </location>
    <ligand>
        <name>a 1,2-diacyl-sn-glycero-3-phospho-(1'-sn-glycerol)</name>
        <dbReference type="ChEBI" id="CHEBI:64716"/>
    </ligand>
</feature>
<dbReference type="EMBL" id="SLWB01000002">
    <property type="protein sequence ID" value="TCN72101.1"/>
    <property type="molecule type" value="Genomic_DNA"/>
</dbReference>
<comment type="similarity">
    <text evidence="1 7">Belongs to the Lgt family.</text>
</comment>
<dbReference type="AlphaFoldDB" id="A0A4R2ET31"/>
<dbReference type="EC" id="2.5.1.145" evidence="7"/>
<dbReference type="UniPathway" id="UPA00664"/>
<evidence type="ECO:0000256" key="1">
    <source>
        <dbReference type="ARBA" id="ARBA00007150"/>
    </source>
</evidence>
<evidence type="ECO:0000256" key="5">
    <source>
        <dbReference type="ARBA" id="ARBA00022989"/>
    </source>
</evidence>
<dbReference type="GO" id="GO:0042158">
    <property type="term" value="P:lipoprotein biosynthetic process"/>
    <property type="evidence" value="ECO:0007669"/>
    <property type="project" value="UniProtKB-UniRule"/>
</dbReference>
<feature type="transmembrane region" description="Helical" evidence="7">
    <location>
        <begin position="204"/>
        <end position="221"/>
    </location>
</feature>
<dbReference type="PANTHER" id="PTHR30589:SF0">
    <property type="entry name" value="PHOSPHATIDYLGLYCEROL--PROLIPOPROTEIN DIACYLGLYCERYL TRANSFERASE"/>
    <property type="match status" value="1"/>
</dbReference>
<feature type="transmembrane region" description="Helical" evidence="7">
    <location>
        <begin position="175"/>
        <end position="192"/>
    </location>
</feature>
<organism evidence="8 9">
    <name type="scientific">Acetobacteroides hydrogenigenes</name>
    <dbReference type="NCBI Taxonomy" id="979970"/>
    <lineage>
        <taxon>Bacteria</taxon>
        <taxon>Pseudomonadati</taxon>
        <taxon>Bacteroidota</taxon>
        <taxon>Bacteroidia</taxon>
        <taxon>Bacteroidales</taxon>
        <taxon>Rikenellaceae</taxon>
        <taxon>Acetobacteroides</taxon>
    </lineage>
</organism>
<comment type="caution">
    <text evidence="8">The sequence shown here is derived from an EMBL/GenBank/DDBJ whole genome shotgun (WGS) entry which is preliminary data.</text>
</comment>
<dbReference type="GO" id="GO:0005886">
    <property type="term" value="C:plasma membrane"/>
    <property type="evidence" value="ECO:0007669"/>
    <property type="project" value="UniProtKB-SubCell"/>
</dbReference>
<keyword evidence="2 7" id="KW-1003">Cell membrane</keyword>
<evidence type="ECO:0000256" key="3">
    <source>
        <dbReference type="ARBA" id="ARBA00022679"/>
    </source>
</evidence>
<sequence>MNLLFINWDLDPVFFTVFGFQVRYYGILFAIAFVASYWIFTRMYKFESIKVSEIDNLAFYVGIGVVVGARLGHVLFYQPDYYFSHPWHILNIREGGLASHGAAIGILIALGLYSRKYKRPFIWLLDRISLAVPLAGMFVRLGNLMNSEIYGHVTNLPWGFVFLREGETLPKHPTQIYEALAYLAIFFVLYWMHFKKEYAFKKPGMQFGLFLMLLFLARFLIEFIKNDQVGFEQEMALNMGQILSLPFILAGIGFMIYANKYAKPNARPQNSKGK</sequence>
<keyword evidence="3 7" id="KW-0808">Transferase</keyword>
<reference evidence="8 9" key="1">
    <citation type="submission" date="2019-03" db="EMBL/GenBank/DDBJ databases">
        <title>Genomic Encyclopedia of Archaeal and Bacterial Type Strains, Phase II (KMG-II): from individual species to whole genera.</title>
        <authorList>
            <person name="Goeker M."/>
        </authorList>
    </citation>
    <scope>NUCLEOTIDE SEQUENCE [LARGE SCALE GENOMIC DNA]</scope>
    <source>
        <strain evidence="8 9">RL-C</strain>
    </source>
</reference>
<dbReference type="HAMAP" id="MF_01147">
    <property type="entry name" value="Lgt"/>
    <property type="match status" value="1"/>
</dbReference>
<keyword evidence="9" id="KW-1185">Reference proteome</keyword>
<dbReference type="RefSeq" id="WP_131838170.1">
    <property type="nucleotide sequence ID" value="NZ_SLWB01000002.1"/>
</dbReference>
<evidence type="ECO:0000256" key="6">
    <source>
        <dbReference type="ARBA" id="ARBA00023136"/>
    </source>
</evidence>
<name>A0A4R2ET31_9BACT</name>
<keyword evidence="6 7" id="KW-0472">Membrane</keyword>
<comment type="pathway">
    <text evidence="7">Protein modification; lipoprotein biosynthesis (diacylglyceryl transfer).</text>
</comment>
<keyword evidence="5 7" id="KW-1133">Transmembrane helix</keyword>
<evidence type="ECO:0000313" key="8">
    <source>
        <dbReference type="EMBL" id="TCN72101.1"/>
    </source>
</evidence>
<comment type="catalytic activity">
    <reaction evidence="7">
        <text>L-cysteinyl-[prolipoprotein] + a 1,2-diacyl-sn-glycero-3-phospho-(1'-sn-glycerol) = an S-1,2-diacyl-sn-glyceryl-L-cysteinyl-[prolipoprotein] + sn-glycerol 1-phosphate + H(+)</text>
        <dbReference type="Rhea" id="RHEA:56712"/>
        <dbReference type="Rhea" id="RHEA-COMP:14679"/>
        <dbReference type="Rhea" id="RHEA-COMP:14680"/>
        <dbReference type="ChEBI" id="CHEBI:15378"/>
        <dbReference type="ChEBI" id="CHEBI:29950"/>
        <dbReference type="ChEBI" id="CHEBI:57685"/>
        <dbReference type="ChEBI" id="CHEBI:64716"/>
        <dbReference type="ChEBI" id="CHEBI:140658"/>
        <dbReference type="EC" id="2.5.1.145"/>
    </reaction>
</comment>
<protein>
    <recommendedName>
        <fullName evidence="7">Phosphatidylglycerol--prolipoprotein diacylglyceryl transferase</fullName>
        <ecNumber evidence="7">2.5.1.145</ecNumber>
    </recommendedName>
</protein>
<accession>A0A4R2ET31</accession>
<comment type="subcellular location">
    <subcellularLocation>
        <location evidence="7">Cell membrane</location>
        <topology evidence="7">Multi-pass membrane protein</topology>
    </subcellularLocation>
</comment>
<dbReference type="OrthoDB" id="871140at2"/>
<keyword evidence="4 7" id="KW-0812">Transmembrane</keyword>
<feature type="transmembrane region" description="Helical" evidence="7">
    <location>
        <begin position="24"/>
        <end position="45"/>
    </location>
</feature>
<evidence type="ECO:0000313" key="9">
    <source>
        <dbReference type="Proteomes" id="UP000294830"/>
    </source>
</evidence>
<evidence type="ECO:0000256" key="7">
    <source>
        <dbReference type="HAMAP-Rule" id="MF_01147"/>
    </source>
</evidence>
<keyword evidence="8" id="KW-0449">Lipoprotein</keyword>
<feature type="transmembrane region" description="Helical" evidence="7">
    <location>
        <begin position="241"/>
        <end position="258"/>
    </location>
</feature>
<feature type="transmembrane region" description="Helical" evidence="7">
    <location>
        <begin position="57"/>
        <end position="77"/>
    </location>
</feature>
<dbReference type="GO" id="GO:0008961">
    <property type="term" value="F:phosphatidylglycerol-prolipoprotein diacylglyceryl transferase activity"/>
    <property type="evidence" value="ECO:0007669"/>
    <property type="project" value="UniProtKB-UniRule"/>
</dbReference>
<evidence type="ECO:0000256" key="2">
    <source>
        <dbReference type="ARBA" id="ARBA00022475"/>
    </source>
</evidence>
<dbReference type="PANTHER" id="PTHR30589">
    <property type="entry name" value="PROLIPOPROTEIN DIACYLGLYCERYL TRANSFERASE"/>
    <property type="match status" value="1"/>
</dbReference>
<feature type="transmembrane region" description="Helical" evidence="7">
    <location>
        <begin position="97"/>
        <end position="114"/>
    </location>
</feature>
<gene>
    <name evidence="7" type="primary">lgt</name>
    <name evidence="8" type="ORF">CLV25_10264</name>
</gene>
<evidence type="ECO:0000256" key="4">
    <source>
        <dbReference type="ARBA" id="ARBA00022692"/>
    </source>
</evidence>
<comment type="function">
    <text evidence="7">Catalyzes the transfer of the diacylglyceryl group from phosphatidylglycerol to the sulfhydryl group of the N-terminal cysteine of a prolipoprotein, the first step in the formation of mature lipoproteins.</text>
</comment>
<dbReference type="NCBIfam" id="TIGR00544">
    <property type="entry name" value="lgt"/>
    <property type="match status" value="1"/>
</dbReference>